<dbReference type="GO" id="GO:0005886">
    <property type="term" value="C:plasma membrane"/>
    <property type="evidence" value="ECO:0007669"/>
    <property type="project" value="TreeGrafter"/>
</dbReference>
<proteinExistence type="inferred from homology"/>
<dbReference type="EMBL" id="CALTRL010005723">
    <property type="protein sequence ID" value="CAH7685465.1"/>
    <property type="molecule type" value="Genomic_DNA"/>
</dbReference>
<dbReference type="PANTHER" id="PTHR40463:SF1">
    <property type="entry name" value="PH-RESPONSE REGULATOR PROTEIN PALC"/>
    <property type="match status" value="1"/>
</dbReference>
<dbReference type="InterPro" id="IPR037505">
    <property type="entry name" value="pH-resp_palC"/>
</dbReference>
<feature type="domain" description="BRO1" evidence="4">
    <location>
        <begin position="1"/>
        <end position="459"/>
    </location>
</feature>
<protein>
    <recommendedName>
        <fullName evidence="2">pH-response regulator protein palC</fullName>
    </recommendedName>
</protein>
<dbReference type="PROSITE" id="PS51180">
    <property type="entry name" value="BRO1"/>
    <property type="match status" value="1"/>
</dbReference>
<feature type="compositionally biased region" description="Acidic residues" evidence="3">
    <location>
        <begin position="432"/>
        <end position="441"/>
    </location>
</feature>
<evidence type="ECO:0000259" key="4">
    <source>
        <dbReference type="PROSITE" id="PS51180"/>
    </source>
</evidence>
<dbReference type="SMART" id="SM01041">
    <property type="entry name" value="BRO1"/>
    <property type="match status" value="1"/>
</dbReference>
<dbReference type="Proteomes" id="UP001153365">
    <property type="component" value="Unassembled WGS sequence"/>
</dbReference>
<accession>A0AAV0BGE5</accession>
<keyword evidence="6" id="KW-1185">Reference proteome</keyword>
<dbReference type="InterPro" id="IPR038499">
    <property type="entry name" value="BRO1_sf"/>
</dbReference>
<dbReference type="Pfam" id="PF03097">
    <property type="entry name" value="BRO1"/>
    <property type="match status" value="1"/>
</dbReference>
<dbReference type="InterPro" id="IPR004328">
    <property type="entry name" value="BRO1_dom"/>
</dbReference>
<dbReference type="GO" id="GO:0071467">
    <property type="term" value="P:cellular response to pH"/>
    <property type="evidence" value="ECO:0007669"/>
    <property type="project" value="InterPro"/>
</dbReference>
<evidence type="ECO:0000313" key="6">
    <source>
        <dbReference type="Proteomes" id="UP001153365"/>
    </source>
</evidence>
<evidence type="ECO:0000256" key="2">
    <source>
        <dbReference type="ARBA" id="ARBA00022193"/>
    </source>
</evidence>
<dbReference type="PANTHER" id="PTHR40463">
    <property type="entry name" value="PH-RESPONSE REGULATOR PROTEIN PALC"/>
    <property type="match status" value="1"/>
</dbReference>
<feature type="region of interest" description="Disordered" evidence="3">
    <location>
        <begin position="424"/>
        <end position="450"/>
    </location>
</feature>
<evidence type="ECO:0000256" key="1">
    <source>
        <dbReference type="ARBA" id="ARBA00010997"/>
    </source>
</evidence>
<gene>
    <name evidence="5" type="ORF">PPACK8108_LOCUS19992</name>
</gene>
<reference evidence="5" key="1">
    <citation type="submission" date="2022-06" db="EMBL/GenBank/DDBJ databases">
        <authorList>
            <consortium name="SYNGENTA / RWTH Aachen University"/>
        </authorList>
    </citation>
    <scope>NUCLEOTIDE SEQUENCE</scope>
</reference>
<name>A0AAV0BGE5_PHAPC</name>
<organism evidence="5 6">
    <name type="scientific">Phakopsora pachyrhizi</name>
    <name type="common">Asian soybean rust disease fungus</name>
    <dbReference type="NCBI Taxonomy" id="170000"/>
    <lineage>
        <taxon>Eukaryota</taxon>
        <taxon>Fungi</taxon>
        <taxon>Dikarya</taxon>
        <taxon>Basidiomycota</taxon>
        <taxon>Pucciniomycotina</taxon>
        <taxon>Pucciniomycetes</taxon>
        <taxon>Pucciniales</taxon>
        <taxon>Phakopsoraceae</taxon>
        <taxon>Phakopsora</taxon>
    </lineage>
</organism>
<comment type="caution">
    <text evidence="5">The sequence shown here is derived from an EMBL/GenBank/DDBJ whole genome shotgun (WGS) entry which is preliminary data.</text>
</comment>
<dbReference type="AlphaFoldDB" id="A0AAV0BGE5"/>
<sequence length="459" mass="50963">MSFLYPIPTTSSINLQHILTDPTGSRTGQLACANASRASMRTALKRCSSVKYSGGETDWMKTIKAIEDYLPHLLGLTKAIESDKLLITNEPVFTWRSTLSSRRVSAPPRISLSSFHFELSFVLFSLALSISNNAHSISASIGSYELGTEQDRQSGDFKLSQAVEALCRASGLLDHLSQSILPNWENQHSDGIVNLRSIRPPELSRESTAGLAQLTLADAEKFAIRRLLSRASMELHNSPGSGIPKSHPSPLLLAKLELNISKLYSNCKDCFKLSTGFTELTGSIKEYVYDQSVLSLARAYKWLAVDVGEKLGKFGEAIGWCQLAKDVLKELIGSTKKSTLVIRNRSITSNRADRKSKIESELDQLDNFLKVYERLNRTVTFETVPSSTNLLLKVPEGRSALNPKSFNLSSIPIPSSINYNNINSNKNSSNYQDDDSDDEEYNLNPNQNNLDYALKDTYY</sequence>
<comment type="similarity">
    <text evidence="1">Belongs to the palC family.</text>
</comment>
<evidence type="ECO:0000313" key="5">
    <source>
        <dbReference type="EMBL" id="CAH7685465.1"/>
    </source>
</evidence>
<evidence type="ECO:0000256" key="3">
    <source>
        <dbReference type="SAM" id="MobiDB-lite"/>
    </source>
</evidence>
<dbReference type="Gene3D" id="1.25.40.280">
    <property type="entry name" value="alix/aip1 like domains"/>
    <property type="match status" value="1"/>
</dbReference>